<dbReference type="Pfam" id="PF06985">
    <property type="entry name" value="HET"/>
    <property type="match status" value="1"/>
</dbReference>
<dbReference type="InterPro" id="IPR020904">
    <property type="entry name" value="Sc_DH/Rdtase_CS"/>
</dbReference>
<gene>
    <name evidence="4" type="ORF">FOXB_08602</name>
</gene>
<dbReference type="InterPro" id="IPR036291">
    <property type="entry name" value="NAD(P)-bd_dom_sf"/>
</dbReference>
<protein>
    <recommendedName>
        <fullName evidence="3">Ketoreductase domain-containing protein</fullName>
    </recommendedName>
</protein>
<dbReference type="InterPro" id="IPR002347">
    <property type="entry name" value="SDR_fam"/>
</dbReference>
<dbReference type="PROSITE" id="PS00061">
    <property type="entry name" value="ADH_SHORT"/>
    <property type="match status" value="1"/>
</dbReference>
<dbReference type="InterPro" id="IPR010730">
    <property type="entry name" value="HET"/>
</dbReference>
<evidence type="ECO:0000256" key="2">
    <source>
        <dbReference type="ARBA" id="ARBA00023002"/>
    </source>
</evidence>
<dbReference type="SUPFAM" id="SSF51735">
    <property type="entry name" value="NAD(P)-binding Rossmann-fold domains"/>
    <property type="match status" value="1"/>
</dbReference>
<reference evidence="4" key="1">
    <citation type="journal article" date="2012" name="Mol. Plant Microbe Interact.">
        <title>A highly conserved effector in Fusarium oxysporum is required for full virulence on Arabidopsis.</title>
        <authorList>
            <person name="Thatcher L.F."/>
            <person name="Gardiner D.M."/>
            <person name="Kazan K."/>
            <person name="Manners J."/>
        </authorList>
    </citation>
    <scope>NUCLEOTIDE SEQUENCE [LARGE SCALE GENOMIC DNA]</scope>
    <source>
        <strain evidence="4">Fo5176</strain>
    </source>
</reference>
<dbReference type="PANTHER" id="PTHR24148:SF77">
    <property type="entry name" value="HETEROKARYON INCOMPATIBILITY DOMAIN-CONTAINING PROTEIN"/>
    <property type="match status" value="1"/>
</dbReference>
<dbReference type="Gene3D" id="3.40.50.720">
    <property type="entry name" value="NAD(P)-binding Rossmann-like Domain"/>
    <property type="match status" value="1"/>
</dbReference>
<dbReference type="SMART" id="SM00822">
    <property type="entry name" value="PKS_KR"/>
    <property type="match status" value="1"/>
</dbReference>
<dbReference type="GO" id="GO:0016491">
    <property type="term" value="F:oxidoreductase activity"/>
    <property type="evidence" value="ECO:0007669"/>
    <property type="project" value="UniProtKB-KW"/>
</dbReference>
<dbReference type="CDD" id="cd05233">
    <property type="entry name" value="SDR_c"/>
    <property type="match status" value="1"/>
</dbReference>
<keyword evidence="2" id="KW-0560">Oxidoreductase</keyword>
<dbReference type="PRINTS" id="PR00081">
    <property type="entry name" value="GDHRDH"/>
</dbReference>
<dbReference type="InterPro" id="IPR057326">
    <property type="entry name" value="KR_dom"/>
</dbReference>
<dbReference type="FunFam" id="3.40.50.720:FF:000084">
    <property type="entry name" value="Short-chain dehydrogenase reductase"/>
    <property type="match status" value="1"/>
</dbReference>
<dbReference type="STRING" id="660025.F9FQC2"/>
<dbReference type="Pfam" id="PF26639">
    <property type="entry name" value="Het-6_barrel"/>
    <property type="match status" value="1"/>
</dbReference>
<dbReference type="PRINTS" id="PR00080">
    <property type="entry name" value="SDRFAMILY"/>
</dbReference>
<dbReference type="EMBL" id="AFQF01002508">
    <property type="protein sequence ID" value="EGU80887.1"/>
    <property type="molecule type" value="Genomic_DNA"/>
</dbReference>
<evidence type="ECO:0000313" key="4">
    <source>
        <dbReference type="EMBL" id="EGU80887.1"/>
    </source>
</evidence>
<keyword evidence="1" id="KW-0521">NADP</keyword>
<evidence type="ECO:0000256" key="1">
    <source>
        <dbReference type="ARBA" id="ARBA00022857"/>
    </source>
</evidence>
<dbReference type="Pfam" id="PF13561">
    <property type="entry name" value="adh_short_C2"/>
    <property type="match status" value="1"/>
</dbReference>
<dbReference type="PaxDb" id="5507-FOXG_13387P0"/>
<dbReference type="InterPro" id="IPR052895">
    <property type="entry name" value="HetReg/Transcr_Mod"/>
</dbReference>
<dbReference type="AlphaFoldDB" id="F9FQC2"/>
<organism evidence="4">
    <name type="scientific">Fusarium oxysporum (strain Fo5176)</name>
    <name type="common">Fusarium vascular wilt</name>
    <dbReference type="NCBI Taxonomy" id="660025"/>
    <lineage>
        <taxon>Eukaryota</taxon>
        <taxon>Fungi</taxon>
        <taxon>Dikarya</taxon>
        <taxon>Ascomycota</taxon>
        <taxon>Pezizomycotina</taxon>
        <taxon>Sordariomycetes</taxon>
        <taxon>Hypocreomycetidae</taxon>
        <taxon>Hypocreales</taxon>
        <taxon>Nectriaceae</taxon>
        <taxon>Fusarium</taxon>
        <taxon>Fusarium oxysporum species complex</taxon>
    </lineage>
</organism>
<proteinExistence type="predicted"/>
<dbReference type="PANTHER" id="PTHR24148">
    <property type="entry name" value="ANKYRIN REPEAT DOMAIN-CONTAINING PROTEIN 39 HOMOLOG-RELATED"/>
    <property type="match status" value="1"/>
</dbReference>
<feature type="domain" description="Ketoreductase" evidence="3">
    <location>
        <begin position="5"/>
        <end position="205"/>
    </location>
</feature>
<accession>F9FQC2</accession>
<name>F9FQC2_FUSOF</name>
<sequence length="1003" mass="112538">MDVPGYALITGGASGIGRACARAFARDGSAGIALIDLNLESLQIVKSEIEKEQLSPKKDFKIEIYSADVTDENRINEIVADVAQKYGRIDYVVNAAGIAMKHQGGAAFAHTADWNRVVSINLTGTFFVLRATAQVMLKQEPIRSSINGRELQRGSIVNFSSIQGVVGIPLSTSYTAAKHAIIGLTRSASEDYAKEGLRINAICPGYTETPMTTKNPEVLKAMQERITTAVPMQRMGAPEEIADGVLYLSGGRSSFVTGSALVVDGGYTQRLSSRLMHPGLAQLGERQTEVKLQSSPNQVTSEGRIFFLTEVSNFCASFSTSTQAQGLCSNQSFKMTEKLDHGPKVMSVNGEVSAAIYKPLDNTRQEIRLLTLLPSDDKDANIRCTLSHAVLNTPSGNPAYEALSYVWGEPDFSEPIILNDHTFFITPSLKYILSCLKQRYDQQRVLWVDAICINQSDVEERGHQVTLMREIYSNCQRDIAWLDPMIGRKNAKARDLYSLPDLEEEEKWVKNGMNLMREIAEKNPQTLKELQDQYREGGYRLFTDSQLMLGAVFRQPNLWRRLWVMQELSLAPRLTLMSRDGELSWDVLKNLFKDEPYFDAFHMGRESSHYHLYYKDFSEVFVPIKLIEDQRRLMSHGKGSKLMDVLVRFREMESTNPRDKIFGLLGLVTEDHGIKVDYLMSVPELYQQATVSLINLARNLDILCQNPFERPEGPTALWCVDWKEDQHRLPSWVAEYDSKRPQCVPMLFAQRGIFNAGIKSCETPCRLVGPGEDILVTKGTILGTVAPVLQDDKDLEAFDVMNLYLGKDALEQPQEHLYAPKVGGKVISTGETAIRAFWRTMVKDCTLPPRMRRLRQTEIERLDVENQDMLKGGWSTLQTYRLHFGNRYSRSAFSYQPADDEDLTKLDTEGQVSHHYSSVSFMFAVTDNGLFLATRFAAKEGDVVAVLDGGKVPLVLRKVDSRDGAESELYKIVGSTYVHGFMDGEAEVGVTEGWLEKREVLIA</sequence>
<comment type="caution">
    <text evidence="4">The sequence shown here is derived from an EMBL/GenBank/DDBJ whole genome shotgun (WGS) entry which is preliminary data.</text>
</comment>
<evidence type="ECO:0000259" key="3">
    <source>
        <dbReference type="SMART" id="SM00822"/>
    </source>
</evidence>
<dbReference type="OrthoDB" id="3477286at2759"/>